<proteinExistence type="predicted"/>
<name>A0A8X6TBA4_NEPPI</name>
<reference evidence="1" key="1">
    <citation type="submission" date="2020-08" db="EMBL/GenBank/DDBJ databases">
        <title>Multicomponent nature underlies the extraordinary mechanical properties of spider dragline silk.</title>
        <authorList>
            <person name="Kono N."/>
            <person name="Nakamura H."/>
            <person name="Mori M."/>
            <person name="Yoshida Y."/>
            <person name="Ohtoshi R."/>
            <person name="Malay A.D."/>
            <person name="Moran D.A.P."/>
            <person name="Tomita M."/>
            <person name="Numata K."/>
            <person name="Arakawa K."/>
        </authorList>
    </citation>
    <scope>NUCLEOTIDE SEQUENCE</scope>
</reference>
<comment type="caution">
    <text evidence="1">The sequence shown here is derived from an EMBL/GenBank/DDBJ whole genome shotgun (WGS) entry which is preliminary data.</text>
</comment>
<accession>A0A8X6TBA4</accession>
<dbReference type="EMBL" id="BMAW01053185">
    <property type="protein sequence ID" value="GFS89808.1"/>
    <property type="molecule type" value="Genomic_DNA"/>
</dbReference>
<evidence type="ECO:0000313" key="1">
    <source>
        <dbReference type="EMBL" id="GFS89808.1"/>
    </source>
</evidence>
<protein>
    <submittedName>
        <fullName evidence="1">Uncharacterized protein</fullName>
    </submittedName>
</protein>
<evidence type="ECO:0000313" key="2">
    <source>
        <dbReference type="Proteomes" id="UP000887013"/>
    </source>
</evidence>
<dbReference type="AlphaFoldDB" id="A0A8X6TBA4"/>
<sequence>MYRAVARHMGFVDQDARLRTGDPNHYIRYGQGRNQSVVLIKLYSGESDLSCVRQCFSRTHARDQSGGADQGLWRKNP</sequence>
<organism evidence="1 2">
    <name type="scientific">Nephila pilipes</name>
    <name type="common">Giant wood spider</name>
    <name type="synonym">Nephila maculata</name>
    <dbReference type="NCBI Taxonomy" id="299642"/>
    <lineage>
        <taxon>Eukaryota</taxon>
        <taxon>Metazoa</taxon>
        <taxon>Ecdysozoa</taxon>
        <taxon>Arthropoda</taxon>
        <taxon>Chelicerata</taxon>
        <taxon>Arachnida</taxon>
        <taxon>Araneae</taxon>
        <taxon>Araneomorphae</taxon>
        <taxon>Entelegynae</taxon>
        <taxon>Araneoidea</taxon>
        <taxon>Nephilidae</taxon>
        <taxon>Nephila</taxon>
    </lineage>
</organism>
<dbReference type="Proteomes" id="UP000887013">
    <property type="component" value="Unassembled WGS sequence"/>
</dbReference>
<keyword evidence="2" id="KW-1185">Reference proteome</keyword>
<gene>
    <name evidence="1" type="ORF">NPIL_367551</name>
</gene>